<evidence type="ECO:0000256" key="2">
    <source>
        <dbReference type="ARBA" id="ARBA00006275"/>
    </source>
</evidence>
<evidence type="ECO:0000256" key="3">
    <source>
        <dbReference type="ARBA" id="ARBA00022729"/>
    </source>
</evidence>
<evidence type="ECO:0000256" key="5">
    <source>
        <dbReference type="ARBA" id="ARBA00023237"/>
    </source>
</evidence>
<keyword evidence="9" id="KW-1185">Reference proteome</keyword>
<accession>A0A917IP88</accession>
<keyword evidence="5" id="KW-0998">Cell outer membrane</keyword>
<evidence type="ECO:0000259" key="7">
    <source>
        <dbReference type="Pfam" id="PF14322"/>
    </source>
</evidence>
<dbReference type="InterPro" id="IPR012944">
    <property type="entry name" value="SusD_RagB_dom"/>
</dbReference>
<dbReference type="Gene3D" id="1.25.40.390">
    <property type="match status" value="1"/>
</dbReference>
<dbReference type="SUPFAM" id="SSF48452">
    <property type="entry name" value="TPR-like"/>
    <property type="match status" value="1"/>
</dbReference>
<reference evidence="8" key="2">
    <citation type="submission" date="2020-09" db="EMBL/GenBank/DDBJ databases">
        <authorList>
            <person name="Sun Q."/>
            <person name="Zhou Y."/>
        </authorList>
    </citation>
    <scope>NUCLEOTIDE SEQUENCE</scope>
    <source>
        <strain evidence="8">CGMCC 1.15290</strain>
    </source>
</reference>
<dbReference type="GO" id="GO:0009279">
    <property type="term" value="C:cell outer membrane"/>
    <property type="evidence" value="ECO:0007669"/>
    <property type="project" value="UniProtKB-SubCell"/>
</dbReference>
<comment type="caution">
    <text evidence="8">The sequence shown here is derived from an EMBL/GenBank/DDBJ whole genome shotgun (WGS) entry which is preliminary data.</text>
</comment>
<evidence type="ECO:0000313" key="9">
    <source>
        <dbReference type="Proteomes" id="UP000627292"/>
    </source>
</evidence>
<dbReference type="AlphaFoldDB" id="A0A917IP88"/>
<comment type="subcellular location">
    <subcellularLocation>
        <location evidence="1">Cell outer membrane</location>
    </subcellularLocation>
</comment>
<evidence type="ECO:0000256" key="4">
    <source>
        <dbReference type="ARBA" id="ARBA00023136"/>
    </source>
</evidence>
<protein>
    <submittedName>
        <fullName evidence="8">Membrane protein</fullName>
    </submittedName>
</protein>
<dbReference type="EMBL" id="BMIB01000001">
    <property type="protein sequence ID" value="GGH57670.1"/>
    <property type="molecule type" value="Genomic_DNA"/>
</dbReference>
<dbReference type="InterPro" id="IPR011990">
    <property type="entry name" value="TPR-like_helical_dom_sf"/>
</dbReference>
<organism evidence="8 9">
    <name type="scientific">Filimonas zeae</name>
    <dbReference type="NCBI Taxonomy" id="1737353"/>
    <lineage>
        <taxon>Bacteria</taxon>
        <taxon>Pseudomonadati</taxon>
        <taxon>Bacteroidota</taxon>
        <taxon>Chitinophagia</taxon>
        <taxon>Chitinophagales</taxon>
        <taxon>Chitinophagaceae</taxon>
        <taxon>Filimonas</taxon>
    </lineage>
</organism>
<name>A0A917IP88_9BACT</name>
<gene>
    <name evidence="8" type="ORF">GCM10011379_02600</name>
</gene>
<dbReference type="CDD" id="cd08977">
    <property type="entry name" value="SusD"/>
    <property type="match status" value="1"/>
</dbReference>
<feature type="domain" description="SusD-like N-terminal" evidence="7">
    <location>
        <begin position="100"/>
        <end position="240"/>
    </location>
</feature>
<sequence>MKDIMVLQNKRYYVLTLLVVLLLSATSCKKWFDLKPSNGIIDEDYWKTKEDVHAATIGCYASLLGDPANKDKQLAEILFLWGELRADMLASAVNTRSEEFEVMNMNTSPSNIITDWRPVYRSINYCNILLKKGPAVMELDKTFTQDMLNSYLAEAKALRALLYFYLVRSFGEVPLKLEPTTSDDELVALAKSTQQQVLQQIVADLQDAEAKAALTYGSQASDKGRITRYTINAIQADVYLWMERYTDAIAACNKIITSRKFGLIAGNAAWFNTLYYTGNSNESLFEFQFSRQKMNSFHAMFATTKRFVAATVVMDQVYTTDNSSALTRDVRADGAAVRAADNTIWKYVGKNAEDLRSSDESYAHWFVYRYADVLLMKAEALAQLHTTEAATEALDLIYTVRQRANALTATDNAPSTTDFDGVARFVLEEQAREQMYEGKRWYNLLRFAKRDNYAHLDVLLDLVATTVPLNMMNSARAKIRDYNSHYFPIFQYELQTNKNLVQNPFYK</sequence>
<comment type="similarity">
    <text evidence="2">Belongs to the SusD family.</text>
</comment>
<dbReference type="Pfam" id="PF07980">
    <property type="entry name" value="SusD_RagB"/>
    <property type="match status" value="1"/>
</dbReference>
<keyword evidence="4" id="KW-0472">Membrane</keyword>
<evidence type="ECO:0000259" key="6">
    <source>
        <dbReference type="Pfam" id="PF07980"/>
    </source>
</evidence>
<dbReference type="Pfam" id="PF14322">
    <property type="entry name" value="SusD-like_3"/>
    <property type="match status" value="1"/>
</dbReference>
<feature type="domain" description="RagB/SusD" evidence="6">
    <location>
        <begin position="344"/>
        <end position="506"/>
    </location>
</feature>
<evidence type="ECO:0000256" key="1">
    <source>
        <dbReference type="ARBA" id="ARBA00004442"/>
    </source>
</evidence>
<proteinExistence type="inferred from homology"/>
<evidence type="ECO:0000313" key="8">
    <source>
        <dbReference type="EMBL" id="GGH57670.1"/>
    </source>
</evidence>
<keyword evidence="3" id="KW-0732">Signal</keyword>
<dbReference type="PROSITE" id="PS51257">
    <property type="entry name" value="PROKAR_LIPOPROTEIN"/>
    <property type="match status" value="1"/>
</dbReference>
<reference evidence="8" key="1">
    <citation type="journal article" date="2014" name="Int. J. Syst. Evol. Microbiol.">
        <title>Complete genome sequence of Corynebacterium casei LMG S-19264T (=DSM 44701T), isolated from a smear-ripened cheese.</title>
        <authorList>
            <consortium name="US DOE Joint Genome Institute (JGI-PGF)"/>
            <person name="Walter F."/>
            <person name="Albersmeier A."/>
            <person name="Kalinowski J."/>
            <person name="Ruckert C."/>
        </authorList>
    </citation>
    <scope>NUCLEOTIDE SEQUENCE</scope>
    <source>
        <strain evidence="8">CGMCC 1.15290</strain>
    </source>
</reference>
<dbReference type="InterPro" id="IPR033985">
    <property type="entry name" value="SusD-like_N"/>
</dbReference>
<dbReference type="RefSeq" id="WP_229687669.1">
    <property type="nucleotide sequence ID" value="NZ_BMIB01000001.1"/>
</dbReference>
<dbReference type="Proteomes" id="UP000627292">
    <property type="component" value="Unassembled WGS sequence"/>
</dbReference>